<dbReference type="EMBL" id="CAWYQH010000108">
    <property type="protein sequence ID" value="CAK8688605.1"/>
    <property type="molecule type" value="Genomic_DNA"/>
</dbReference>
<accession>A0ABP0GEL6</accession>
<dbReference type="Proteomes" id="UP001642483">
    <property type="component" value="Unassembled WGS sequence"/>
</dbReference>
<protein>
    <submittedName>
        <fullName evidence="1">Uncharacterized protein</fullName>
    </submittedName>
</protein>
<name>A0ABP0GEL6_CLALP</name>
<gene>
    <name evidence="1" type="ORF">CVLEPA_LOCUS20601</name>
</gene>
<proteinExistence type="predicted"/>
<evidence type="ECO:0000313" key="2">
    <source>
        <dbReference type="Proteomes" id="UP001642483"/>
    </source>
</evidence>
<organism evidence="1 2">
    <name type="scientific">Clavelina lepadiformis</name>
    <name type="common">Light-bulb sea squirt</name>
    <name type="synonym">Ascidia lepadiformis</name>
    <dbReference type="NCBI Taxonomy" id="159417"/>
    <lineage>
        <taxon>Eukaryota</taxon>
        <taxon>Metazoa</taxon>
        <taxon>Chordata</taxon>
        <taxon>Tunicata</taxon>
        <taxon>Ascidiacea</taxon>
        <taxon>Aplousobranchia</taxon>
        <taxon>Clavelinidae</taxon>
        <taxon>Clavelina</taxon>
    </lineage>
</organism>
<comment type="caution">
    <text evidence="1">The sequence shown here is derived from an EMBL/GenBank/DDBJ whole genome shotgun (WGS) entry which is preliminary data.</text>
</comment>
<reference evidence="1 2" key="1">
    <citation type="submission" date="2024-02" db="EMBL/GenBank/DDBJ databases">
        <authorList>
            <person name="Daric V."/>
            <person name="Darras S."/>
        </authorList>
    </citation>
    <scope>NUCLEOTIDE SEQUENCE [LARGE SCALE GENOMIC DNA]</scope>
</reference>
<evidence type="ECO:0000313" key="1">
    <source>
        <dbReference type="EMBL" id="CAK8688605.1"/>
    </source>
</evidence>
<keyword evidence="2" id="KW-1185">Reference proteome</keyword>
<sequence length="130" mass="14001">MMLKQFGAVPSSVDLSKLSGLGILLLGLASRTQLCSEIYGPFSKRDLPAVPTVPFPQQMLHLLMVQESDIHRNSSARPLSSSSTTSSGVFEKNLVDVGKLMNIAEKDSTHLMTKMNGTIITPLSRVLSSA</sequence>